<proteinExistence type="predicted"/>
<dbReference type="SUPFAM" id="SSF51338">
    <property type="entry name" value="Composite domain of metallo-dependent hydrolases"/>
    <property type="match status" value="1"/>
</dbReference>
<dbReference type="GO" id="GO:0016810">
    <property type="term" value="F:hydrolase activity, acting on carbon-nitrogen (but not peptide) bonds"/>
    <property type="evidence" value="ECO:0007669"/>
    <property type="project" value="InterPro"/>
</dbReference>
<dbReference type="InterPro" id="IPR011059">
    <property type="entry name" value="Metal-dep_hydrolase_composite"/>
</dbReference>
<name>A0A220U355_9BACI</name>
<dbReference type="KEGG" id="vil:CFK37_09715"/>
<feature type="domain" description="Amidohydrolase 3" evidence="1">
    <location>
        <begin position="55"/>
        <end position="547"/>
    </location>
</feature>
<dbReference type="PANTHER" id="PTHR22642">
    <property type="entry name" value="IMIDAZOLONEPROPIONASE"/>
    <property type="match status" value="1"/>
</dbReference>
<dbReference type="InterPro" id="IPR032466">
    <property type="entry name" value="Metal_Hydrolase"/>
</dbReference>
<dbReference type="Pfam" id="PF07969">
    <property type="entry name" value="Amidohydro_3"/>
    <property type="match status" value="1"/>
</dbReference>
<keyword evidence="3" id="KW-1185">Reference proteome</keyword>
<dbReference type="InterPro" id="IPR013108">
    <property type="entry name" value="Amidohydro_3"/>
</dbReference>
<gene>
    <name evidence="2" type="ORF">CFK37_09715</name>
</gene>
<dbReference type="InterPro" id="IPR033932">
    <property type="entry name" value="YtcJ-like"/>
</dbReference>
<evidence type="ECO:0000313" key="3">
    <source>
        <dbReference type="Proteomes" id="UP000198312"/>
    </source>
</evidence>
<organism evidence="2 3">
    <name type="scientific">Virgibacillus phasianinus</name>
    <dbReference type="NCBI Taxonomy" id="2017483"/>
    <lineage>
        <taxon>Bacteria</taxon>
        <taxon>Bacillati</taxon>
        <taxon>Bacillota</taxon>
        <taxon>Bacilli</taxon>
        <taxon>Bacillales</taxon>
        <taxon>Bacillaceae</taxon>
        <taxon>Virgibacillus</taxon>
    </lineage>
</organism>
<dbReference type="Gene3D" id="3.20.20.140">
    <property type="entry name" value="Metal-dependent hydrolases"/>
    <property type="match status" value="1"/>
</dbReference>
<reference evidence="2 3" key="1">
    <citation type="submission" date="2017-07" db="EMBL/GenBank/DDBJ databases">
        <title>Virgibacillus sp. LM2416.</title>
        <authorList>
            <person name="Tak E.J."/>
            <person name="Bae J.-W."/>
        </authorList>
    </citation>
    <scope>NUCLEOTIDE SEQUENCE [LARGE SCALE GENOMIC DNA]</scope>
    <source>
        <strain evidence="2 3">LM2416</strain>
    </source>
</reference>
<evidence type="ECO:0000313" key="2">
    <source>
        <dbReference type="EMBL" id="ASK62412.1"/>
    </source>
</evidence>
<dbReference type="PANTHER" id="PTHR22642:SF2">
    <property type="entry name" value="PROTEIN LONG AFTER FAR-RED 3"/>
    <property type="match status" value="1"/>
</dbReference>
<dbReference type="RefSeq" id="WP_089061672.1">
    <property type="nucleotide sequence ID" value="NZ_CP022315.1"/>
</dbReference>
<evidence type="ECO:0000259" key="1">
    <source>
        <dbReference type="Pfam" id="PF07969"/>
    </source>
</evidence>
<accession>A0A220U355</accession>
<dbReference type="CDD" id="cd01300">
    <property type="entry name" value="YtcJ_like"/>
    <property type="match status" value="1"/>
</dbReference>
<dbReference type="SUPFAM" id="SSF51556">
    <property type="entry name" value="Metallo-dependent hydrolases"/>
    <property type="match status" value="1"/>
</dbReference>
<dbReference type="Gene3D" id="3.10.310.70">
    <property type="match status" value="1"/>
</dbReference>
<dbReference type="AlphaFoldDB" id="A0A220U355"/>
<dbReference type="Proteomes" id="UP000198312">
    <property type="component" value="Chromosome"/>
</dbReference>
<dbReference type="OrthoDB" id="9767366at2"/>
<dbReference type="Gene3D" id="2.30.40.10">
    <property type="entry name" value="Urease, subunit C, domain 1"/>
    <property type="match status" value="1"/>
</dbReference>
<protein>
    <recommendedName>
        <fullName evidence="1">Amidohydrolase 3 domain-containing protein</fullName>
    </recommendedName>
</protein>
<dbReference type="EMBL" id="CP022315">
    <property type="protein sequence ID" value="ASK62412.1"/>
    <property type="molecule type" value="Genomic_DNA"/>
</dbReference>
<sequence length="552" mass="60859">MDTIDLLITNATVLTLDGQNSRAGSVAVSNGRIRNVWSSPEPPRRDENNITAATEVIDLKGATLIPGFIDTHNHLLMYSQFRTQANCSTPPNRNIADILARVKELADQTPDGEWVMGWGYDNTLLEEKRHPTRKELDAVAPNNPVLLRHISVHFGAANSKALEVADIGEDIQDPQGGHFGRDEDGKLNGVLHELSALAPVQAAIPTPSIEEMANLIGEAAEDYLAQGITTNSDAGVGLDLGIAEFDAHLMALEKGNNPLRMRLLVLHHLLGETGPYHNYTAEQLDEEIKKRSNGRAVLDSAKLFQDGSIQGMTAALREPYHCDSSYYGELSRDQDDFNAEVLDLHKRGFRIAVHGNGDRAIGSILDAYENALANEPREDHLHRIEHVQTATLEDLDRMRSLDVAGSFFINHVYYWGDRHKNIFLGPERASKINPLADALKRDILYTLHSDCPITPISPLFSIWAAVNRRTMEGEVLGEDQCISVEKALKTMTIDGAKLNSDEANVGSIEVGKLADFAVLDSDPTTIDPMDIKDIEVIATYINSKLVYERRGS</sequence>